<sequence length="52" mass="5502">MKEELAKEHSDIFFPDELIFVESPEGSADLENMGDLTEKTGGEGTSGAPASS</sequence>
<name>I2HA88_CAEEL</name>
<dbReference type="Bgee" id="WBGene00219450">
    <property type="expression patterns" value="Expressed in pharyngeal muscle cell (C elegans) and 2 other cell types or tissues"/>
</dbReference>
<dbReference type="AlphaFoldDB" id="I2HA88"/>
<protein>
    <submittedName>
        <fullName evidence="2">Elf-1_N domain-containing protein</fullName>
    </submittedName>
</protein>
<dbReference type="EMBL" id="BX284601">
    <property type="protein sequence ID" value="CCH63795.1"/>
    <property type="molecule type" value="Genomic_DNA"/>
</dbReference>
<dbReference type="AGR" id="WB:WBGene00219450"/>
<accession>I2HA88</accession>
<evidence type="ECO:0000313" key="2">
    <source>
        <dbReference type="EMBL" id="CCH63795.1"/>
    </source>
</evidence>
<dbReference type="RefSeq" id="NP_001250941.1">
    <property type="nucleotide sequence ID" value="NM_001264012.1"/>
</dbReference>
<dbReference type="CTD" id="13181313"/>
<keyword evidence="3" id="KW-1185">Reference proteome</keyword>
<dbReference type="HOGENOM" id="CLU_3089256_0_0_1"/>
<reference evidence="2 3" key="1">
    <citation type="journal article" date="1998" name="Science">
        <title>Genome sequence of the nematode C. elegans: a platform for investigating biology.</title>
        <authorList>
            <consortium name="The C. elegans sequencing consortium"/>
            <person name="Sulson J.E."/>
            <person name="Waterston R."/>
        </authorList>
    </citation>
    <scope>NUCLEOTIDE SEQUENCE [LARGE SCALE GENOMIC DNA]</scope>
    <source>
        <strain evidence="2 3">Bristol N2</strain>
    </source>
</reference>
<dbReference type="PaxDb" id="6239-F53B6.13"/>
<dbReference type="InParanoid" id="I2HA88"/>
<evidence type="ECO:0000256" key="1">
    <source>
        <dbReference type="SAM" id="MobiDB-lite"/>
    </source>
</evidence>
<evidence type="ECO:0000313" key="4">
    <source>
        <dbReference type="WormBase" id="F53B6.13"/>
    </source>
</evidence>
<dbReference type="GeneID" id="13181313"/>
<proteinExistence type="predicted"/>
<organism evidence="2 3">
    <name type="scientific">Caenorhabditis elegans</name>
    <dbReference type="NCBI Taxonomy" id="6239"/>
    <lineage>
        <taxon>Eukaryota</taxon>
        <taxon>Metazoa</taxon>
        <taxon>Ecdysozoa</taxon>
        <taxon>Nematoda</taxon>
        <taxon>Chromadorea</taxon>
        <taxon>Rhabditida</taxon>
        <taxon>Rhabditina</taxon>
        <taxon>Rhabditomorpha</taxon>
        <taxon>Rhabditoidea</taxon>
        <taxon>Rhabditidae</taxon>
        <taxon>Peloderinae</taxon>
        <taxon>Caenorhabditis</taxon>
    </lineage>
</organism>
<gene>
    <name evidence="2" type="ORF">CELE_F53B6.13</name>
    <name evidence="2 4" type="ORF">F53B6.13</name>
</gene>
<dbReference type="WormBase" id="F53B6.13">
    <property type="protein sequence ID" value="CE47546"/>
    <property type="gene ID" value="WBGene00219450"/>
</dbReference>
<evidence type="ECO:0000313" key="3">
    <source>
        <dbReference type="Proteomes" id="UP000001940"/>
    </source>
</evidence>
<dbReference type="Proteomes" id="UP000001940">
    <property type="component" value="Chromosome I"/>
</dbReference>
<dbReference type="KEGG" id="cel:CELE_F53B6.13"/>
<feature type="region of interest" description="Disordered" evidence="1">
    <location>
        <begin position="25"/>
        <end position="52"/>
    </location>
</feature>